<name>A0A3A3GR67_PANTH</name>
<feature type="domain" description="Methylamine utilisation protein MauE" evidence="6">
    <location>
        <begin position="7"/>
        <end position="68"/>
    </location>
</feature>
<feature type="transmembrane region" description="Helical" evidence="5">
    <location>
        <begin position="7"/>
        <end position="26"/>
    </location>
</feature>
<organism evidence="7 8">
    <name type="scientific">Paenibacillus thiaminolyticus</name>
    <name type="common">Bacillus thiaminolyticus</name>
    <dbReference type="NCBI Taxonomy" id="49283"/>
    <lineage>
        <taxon>Bacteria</taxon>
        <taxon>Bacillati</taxon>
        <taxon>Bacillota</taxon>
        <taxon>Bacilli</taxon>
        <taxon>Bacillales</taxon>
        <taxon>Paenibacillaceae</taxon>
        <taxon>Paenibacillus</taxon>
    </lineage>
</organism>
<evidence type="ECO:0000313" key="8">
    <source>
        <dbReference type="Proteomes" id="UP000266177"/>
    </source>
</evidence>
<evidence type="ECO:0000313" key="7">
    <source>
        <dbReference type="EMBL" id="RJG16638.1"/>
    </source>
</evidence>
<dbReference type="Proteomes" id="UP000266177">
    <property type="component" value="Unassembled WGS sequence"/>
</dbReference>
<keyword evidence="3 5" id="KW-1133">Transmembrane helix</keyword>
<dbReference type="EMBL" id="QYZD01000058">
    <property type="protein sequence ID" value="RJG16638.1"/>
    <property type="molecule type" value="Genomic_DNA"/>
</dbReference>
<evidence type="ECO:0000256" key="3">
    <source>
        <dbReference type="ARBA" id="ARBA00022989"/>
    </source>
</evidence>
<evidence type="ECO:0000256" key="4">
    <source>
        <dbReference type="ARBA" id="ARBA00023136"/>
    </source>
</evidence>
<evidence type="ECO:0000259" key="6">
    <source>
        <dbReference type="Pfam" id="PF07291"/>
    </source>
</evidence>
<dbReference type="AlphaFoldDB" id="A0A3A3GR67"/>
<accession>A0A3A3GR67</accession>
<dbReference type="Pfam" id="PF07291">
    <property type="entry name" value="MauE"/>
    <property type="match status" value="1"/>
</dbReference>
<dbReference type="RefSeq" id="WP_119796671.1">
    <property type="nucleotide sequence ID" value="NZ_QYZD01000058.1"/>
</dbReference>
<protein>
    <submittedName>
        <fullName evidence="7">DoxX family membrane protein</fullName>
    </submittedName>
</protein>
<comment type="caution">
    <text evidence="7">The sequence shown here is derived from an EMBL/GenBank/DDBJ whole genome shotgun (WGS) entry which is preliminary data.</text>
</comment>
<evidence type="ECO:0000256" key="2">
    <source>
        <dbReference type="ARBA" id="ARBA00022692"/>
    </source>
</evidence>
<feature type="transmembrane region" description="Helical" evidence="5">
    <location>
        <begin position="38"/>
        <end position="59"/>
    </location>
</feature>
<reference evidence="7 8" key="1">
    <citation type="submission" date="2018-09" db="EMBL/GenBank/DDBJ databases">
        <title>Paenibacillus SK2017-BO5.</title>
        <authorList>
            <person name="Piskunova J.V."/>
            <person name="Dubiley S.A."/>
            <person name="Severinov K.V."/>
        </authorList>
    </citation>
    <scope>NUCLEOTIDE SEQUENCE [LARGE SCALE GENOMIC DNA]</scope>
    <source>
        <strain evidence="7 8">BO5</strain>
    </source>
</reference>
<proteinExistence type="predicted"/>
<evidence type="ECO:0000256" key="5">
    <source>
        <dbReference type="SAM" id="Phobius"/>
    </source>
</evidence>
<comment type="subcellular location">
    <subcellularLocation>
        <location evidence="1">Membrane</location>
        <topology evidence="1">Multi-pass membrane protein</topology>
    </subcellularLocation>
</comment>
<gene>
    <name evidence="7" type="ORF">DQX05_28755</name>
</gene>
<dbReference type="GO" id="GO:0016020">
    <property type="term" value="C:membrane"/>
    <property type="evidence" value="ECO:0007669"/>
    <property type="project" value="UniProtKB-SubCell"/>
</dbReference>
<sequence length="71" mass="7895">MNLESSLTIIICTILVYSSIAKIAGYRDFTKTIHQLNYPSFLAWGVIAAELAVAFLLLFNRRIDPAAAARH</sequence>
<keyword evidence="2 5" id="KW-0812">Transmembrane</keyword>
<evidence type="ECO:0000256" key="1">
    <source>
        <dbReference type="ARBA" id="ARBA00004141"/>
    </source>
</evidence>
<dbReference type="GO" id="GO:0030416">
    <property type="term" value="P:methylamine metabolic process"/>
    <property type="evidence" value="ECO:0007669"/>
    <property type="project" value="InterPro"/>
</dbReference>
<dbReference type="InterPro" id="IPR009908">
    <property type="entry name" value="Methylamine_util_MauE"/>
</dbReference>
<keyword evidence="4 5" id="KW-0472">Membrane</keyword>